<evidence type="ECO:0000313" key="3">
    <source>
        <dbReference type="EMBL" id="PRY28624.1"/>
    </source>
</evidence>
<accession>A0A2T0S5C8</accession>
<feature type="compositionally biased region" description="Polar residues" evidence="1">
    <location>
        <begin position="126"/>
        <end position="135"/>
    </location>
</feature>
<dbReference type="OrthoDB" id="955668at2"/>
<proteinExistence type="predicted"/>
<evidence type="ECO:0000256" key="1">
    <source>
        <dbReference type="SAM" id="MobiDB-lite"/>
    </source>
</evidence>
<keyword evidence="4" id="KW-1185">Reference proteome</keyword>
<organism evidence="3 4">
    <name type="scientific">Spirosoma oryzae</name>
    <dbReference type="NCBI Taxonomy" id="1469603"/>
    <lineage>
        <taxon>Bacteria</taxon>
        <taxon>Pseudomonadati</taxon>
        <taxon>Bacteroidota</taxon>
        <taxon>Cytophagia</taxon>
        <taxon>Cytophagales</taxon>
        <taxon>Cytophagaceae</taxon>
        <taxon>Spirosoma</taxon>
    </lineage>
</organism>
<evidence type="ECO:0000313" key="4">
    <source>
        <dbReference type="Proteomes" id="UP000238375"/>
    </source>
</evidence>
<sequence length="135" mass="14522">MKTTFNALLIAFTLVSSLSTLSQANPITRPGKQAVTYATSLYTATDGRLVLSMEKQAGNYLTVRVNKANGTTLLTQQVAKRQTSAQVRFDLSQLPDGDYTIEVSNGEKTTTHQVSLHSASAMPADATTSRQIALN</sequence>
<dbReference type="AlphaFoldDB" id="A0A2T0S5C8"/>
<protein>
    <recommendedName>
        <fullName evidence="5">Secreted protein (Por secretion system target)</fullName>
    </recommendedName>
</protein>
<evidence type="ECO:0000256" key="2">
    <source>
        <dbReference type="SAM" id="SignalP"/>
    </source>
</evidence>
<reference evidence="3 4" key="1">
    <citation type="submission" date="2018-03" db="EMBL/GenBank/DDBJ databases">
        <title>Genomic Encyclopedia of Archaeal and Bacterial Type Strains, Phase II (KMG-II): from individual species to whole genera.</title>
        <authorList>
            <person name="Goeker M."/>
        </authorList>
    </citation>
    <scope>NUCLEOTIDE SEQUENCE [LARGE SCALE GENOMIC DNA]</scope>
    <source>
        <strain evidence="3 4">DSM 28354</strain>
    </source>
</reference>
<dbReference type="RefSeq" id="WP_106140262.1">
    <property type="nucleotide sequence ID" value="NZ_PVTE01000028.1"/>
</dbReference>
<name>A0A2T0S5C8_9BACT</name>
<feature type="chain" id="PRO_5015721354" description="Secreted protein (Por secretion system target)" evidence="2">
    <location>
        <begin position="25"/>
        <end position="135"/>
    </location>
</feature>
<dbReference type="Gene3D" id="2.60.40.3080">
    <property type="match status" value="1"/>
</dbReference>
<keyword evidence="2" id="KW-0732">Signal</keyword>
<gene>
    <name evidence="3" type="ORF">CLV58_12841</name>
</gene>
<feature type="region of interest" description="Disordered" evidence="1">
    <location>
        <begin position="115"/>
        <end position="135"/>
    </location>
</feature>
<evidence type="ECO:0008006" key="5">
    <source>
        <dbReference type="Google" id="ProtNLM"/>
    </source>
</evidence>
<comment type="caution">
    <text evidence="3">The sequence shown here is derived from an EMBL/GenBank/DDBJ whole genome shotgun (WGS) entry which is preliminary data.</text>
</comment>
<dbReference type="EMBL" id="PVTE01000028">
    <property type="protein sequence ID" value="PRY28624.1"/>
    <property type="molecule type" value="Genomic_DNA"/>
</dbReference>
<feature type="signal peptide" evidence="2">
    <location>
        <begin position="1"/>
        <end position="24"/>
    </location>
</feature>
<dbReference type="Proteomes" id="UP000238375">
    <property type="component" value="Unassembled WGS sequence"/>
</dbReference>